<dbReference type="AlphaFoldDB" id="A0A2P8CDM7"/>
<gene>
    <name evidence="3" type="ORF">CLV93_10417</name>
    <name evidence="2" type="ORF">JCM18694_22750</name>
</gene>
<reference evidence="3 4" key="1">
    <citation type="submission" date="2018-03" db="EMBL/GenBank/DDBJ databases">
        <title>Genomic Encyclopedia of Archaeal and Bacterial Type Strains, Phase II (KMG-II): from individual species to whole genera.</title>
        <authorList>
            <person name="Goeker M."/>
        </authorList>
    </citation>
    <scope>NUCLEOTIDE SEQUENCE [LARGE SCALE GENOMIC DNA]</scope>
    <source>
        <strain evidence="3 4">DSM 27267</strain>
    </source>
</reference>
<dbReference type="RefSeq" id="WP_146141990.1">
    <property type="nucleotide sequence ID" value="NZ_BLAU01000001.1"/>
</dbReference>
<proteinExistence type="predicted"/>
<keyword evidence="1" id="KW-0732">Signal</keyword>
<dbReference type="Proteomes" id="UP000396862">
    <property type="component" value="Unassembled WGS sequence"/>
</dbReference>
<sequence length="412" mass="45989">MKLKNHILISLILTLFTISANGQITSSPYSMFGAGTIEAPGFGTNQAMGGAGIALPSGTFLNSLNPASYSGIDSLSFLYEFGAFMKYTNYNSSGSNQDRIDGNFNYIAFGFRVNSWWASSLGIIPYSSVGYTIDTQGTIEGTRTTYNRNFTGSGGINKFYIANAFHLTKNLSIGVNTSFLFGSINQVETGSDNLSLSDYTVTTKKYIRNLYADFGLQYAIEKGKNRYSLGLTYGPEVNLVASYNLTLVYNSTTYPLTYSTDQKYLMPGQYGVGLSFQRGYRFSVALDYTLSKWSSASFNNSDIRTQDNSRYSLGLDYTPRTSLIDRGFKKMHYRLGGFYTGSYMIIDNQPINSMGMTFGIGIPLRNNRSMLNISLEGGQTGTTNNNLIRERYMKIHFNFTLNDVWFQKRKYN</sequence>
<feature type="chain" id="PRO_5015126321" evidence="1">
    <location>
        <begin position="23"/>
        <end position="412"/>
    </location>
</feature>
<name>A0A2P8CDM7_9BACT</name>
<keyword evidence="5" id="KW-1185">Reference proteome</keyword>
<reference evidence="2 5" key="2">
    <citation type="submission" date="2019-10" db="EMBL/GenBank/DDBJ databases">
        <title>Prolixibacter strains distinguished by the presence of nitrate reductase genes were adept at nitrate-dependent anaerobic corrosion of metallic iron and carbon steel.</title>
        <authorList>
            <person name="Iino T."/>
            <person name="Shono N."/>
            <person name="Ito K."/>
            <person name="Nakamura R."/>
            <person name="Sueoka K."/>
            <person name="Harayama S."/>
            <person name="Ohkuma M."/>
        </authorList>
    </citation>
    <scope>NUCLEOTIDE SEQUENCE [LARGE SCALE GENOMIC DNA]</scope>
    <source>
        <strain evidence="2 5">MIC1-1</strain>
    </source>
</reference>
<dbReference type="EMBL" id="BLAU01000001">
    <property type="protein sequence ID" value="GET22029.1"/>
    <property type="molecule type" value="Genomic_DNA"/>
</dbReference>
<dbReference type="Proteomes" id="UP000240621">
    <property type="component" value="Unassembled WGS sequence"/>
</dbReference>
<evidence type="ECO:0000313" key="5">
    <source>
        <dbReference type="Proteomes" id="UP000396862"/>
    </source>
</evidence>
<dbReference type="EMBL" id="PYGC01000004">
    <property type="protein sequence ID" value="PSK83087.1"/>
    <property type="molecule type" value="Genomic_DNA"/>
</dbReference>
<accession>A0A2P8CDM7</accession>
<organism evidence="3 4">
    <name type="scientific">Prolixibacter denitrificans</name>
    <dbReference type="NCBI Taxonomy" id="1541063"/>
    <lineage>
        <taxon>Bacteria</taxon>
        <taxon>Pseudomonadati</taxon>
        <taxon>Bacteroidota</taxon>
        <taxon>Bacteroidia</taxon>
        <taxon>Marinilabiliales</taxon>
        <taxon>Prolixibacteraceae</taxon>
        <taxon>Prolixibacter</taxon>
    </lineage>
</organism>
<protein>
    <submittedName>
        <fullName evidence="2">Membrane protein</fullName>
    </submittedName>
</protein>
<evidence type="ECO:0000313" key="2">
    <source>
        <dbReference type="EMBL" id="GET22029.1"/>
    </source>
</evidence>
<evidence type="ECO:0000313" key="4">
    <source>
        <dbReference type="Proteomes" id="UP000240621"/>
    </source>
</evidence>
<comment type="caution">
    <text evidence="3">The sequence shown here is derived from an EMBL/GenBank/DDBJ whole genome shotgun (WGS) entry which is preliminary data.</text>
</comment>
<feature type="signal peptide" evidence="1">
    <location>
        <begin position="1"/>
        <end position="22"/>
    </location>
</feature>
<dbReference type="OrthoDB" id="1491239at2"/>
<dbReference type="SUPFAM" id="SSF56935">
    <property type="entry name" value="Porins"/>
    <property type="match status" value="1"/>
</dbReference>
<evidence type="ECO:0000313" key="3">
    <source>
        <dbReference type="EMBL" id="PSK83087.1"/>
    </source>
</evidence>
<dbReference type="Gene3D" id="2.40.160.60">
    <property type="entry name" value="Outer membrane protein transport protein (OMPP1/FadL/TodX)"/>
    <property type="match status" value="1"/>
</dbReference>
<evidence type="ECO:0000256" key="1">
    <source>
        <dbReference type="SAM" id="SignalP"/>
    </source>
</evidence>